<feature type="region of interest" description="Disordered" evidence="1">
    <location>
        <begin position="1"/>
        <end position="34"/>
    </location>
</feature>
<evidence type="ECO:0000313" key="2">
    <source>
        <dbReference type="EnsemblPlants" id="EMT29906"/>
    </source>
</evidence>
<proteinExistence type="predicted"/>
<dbReference type="EnsemblPlants" id="EMT29906">
    <property type="protein sequence ID" value="EMT29906"/>
    <property type="gene ID" value="F775_42552"/>
</dbReference>
<name>M8D129_AEGTA</name>
<accession>M8D129</accession>
<protein>
    <submittedName>
        <fullName evidence="2">Uncharacterized protein</fullName>
    </submittedName>
</protein>
<organism evidence="2">
    <name type="scientific">Aegilops tauschii</name>
    <name type="common">Tausch's goatgrass</name>
    <name type="synonym">Aegilops squarrosa</name>
    <dbReference type="NCBI Taxonomy" id="37682"/>
    <lineage>
        <taxon>Eukaryota</taxon>
        <taxon>Viridiplantae</taxon>
        <taxon>Streptophyta</taxon>
        <taxon>Embryophyta</taxon>
        <taxon>Tracheophyta</taxon>
        <taxon>Spermatophyta</taxon>
        <taxon>Magnoliopsida</taxon>
        <taxon>Liliopsida</taxon>
        <taxon>Poales</taxon>
        <taxon>Poaceae</taxon>
        <taxon>BOP clade</taxon>
        <taxon>Pooideae</taxon>
        <taxon>Triticodae</taxon>
        <taxon>Triticeae</taxon>
        <taxon>Triticinae</taxon>
        <taxon>Aegilops</taxon>
    </lineage>
</organism>
<dbReference type="AlphaFoldDB" id="M8D129"/>
<evidence type="ECO:0000256" key="1">
    <source>
        <dbReference type="SAM" id="MobiDB-lite"/>
    </source>
</evidence>
<sequence length="54" mass="6083">MDMMRSSGMVQRPRQRKQRTGQRPGSGSAVDPVGFLVKTGVSDRAFAQFLRDRE</sequence>
<reference evidence="2" key="1">
    <citation type="submission" date="2015-06" db="UniProtKB">
        <authorList>
            <consortium name="EnsemblPlants"/>
        </authorList>
    </citation>
    <scope>IDENTIFICATION</scope>
</reference>